<dbReference type="Proteomes" id="UP000334990">
    <property type="component" value="Unassembled WGS sequence"/>
</dbReference>
<evidence type="ECO:0000313" key="3">
    <source>
        <dbReference type="Proteomes" id="UP000334990"/>
    </source>
</evidence>
<keyword evidence="1" id="KW-1133">Transmembrane helix</keyword>
<accession>A0A5M3VZ61</accession>
<keyword evidence="1" id="KW-0812">Transmembrane</keyword>
<dbReference type="RefSeq" id="WP_246238698.1">
    <property type="nucleotide sequence ID" value="NZ_BAAABN010000029.1"/>
</dbReference>
<evidence type="ECO:0000256" key="1">
    <source>
        <dbReference type="SAM" id="Phobius"/>
    </source>
</evidence>
<keyword evidence="1" id="KW-0472">Membrane</keyword>
<gene>
    <name evidence="2" type="ORF">Acor_34430</name>
</gene>
<protein>
    <submittedName>
        <fullName evidence="2">Uncharacterized protein</fullName>
    </submittedName>
</protein>
<dbReference type="NCBIfam" id="TIGR01167">
    <property type="entry name" value="LPXTG_anchor"/>
    <property type="match status" value="1"/>
</dbReference>
<keyword evidence="3" id="KW-1185">Reference proteome</keyword>
<feature type="transmembrane region" description="Helical" evidence="1">
    <location>
        <begin position="16"/>
        <end position="35"/>
    </location>
</feature>
<evidence type="ECO:0000313" key="2">
    <source>
        <dbReference type="EMBL" id="GES01379.1"/>
    </source>
</evidence>
<comment type="caution">
    <text evidence="2">The sequence shown here is derived from an EMBL/GenBank/DDBJ whole genome shotgun (WGS) entry which is preliminary data.</text>
</comment>
<dbReference type="AlphaFoldDB" id="A0A5M3VZ61"/>
<sequence length="51" mass="5287">MAAGDDEELPKTGDGFVAPLTLLGAILVLFGVFTLRVSRRGGYAGYATGEL</sequence>
<proteinExistence type="predicted"/>
<organism evidence="2 3">
    <name type="scientific">Acrocarpospora corrugata</name>
    <dbReference type="NCBI Taxonomy" id="35763"/>
    <lineage>
        <taxon>Bacteria</taxon>
        <taxon>Bacillati</taxon>
        <taxon>Actinomycetota</taxon>
        <taxon>Actinomycetes</taxon>
        <taxon>Streptosporangiales</taxon>
        <taxon>Streptosporangiaceae</taxon>
        <taxon>Acrocarpospora</taxon>
    </lineage>
</organism>
<dbReference type="EMBL" id="BLAD01000050">
    <property type="protein sequence ID" value="GES01379.1"/>
    <property type="molecule type" value="Genomic_DNA"/>
</dbReference>
<reference evidence="2 3" key="1">
    <citation type="submission" date="2019-10" db="EMBL/GenBank/DDBJ databases">
        <title>Whole genome shotgun sequence of Acrocarpospora corrugata NBRC 13972.</title>
        <authorList>
            <person name="Ichikawa N."/>
            <person name="Kimura A."/>
            <person name="Kitahashi Y."/>
            <person name="Komaki H."/>
            <person name="Oguchi A."/>
        </authorList>
    </citation>
    <scope>NUCLEOTIDE SEQUENCE [LARGE SCALE GENOMIC DNA]</scope>
    <source>
        <strain evidence="2 3">NBRC 13972</strain>
    </source>
</reference>
<name>A0A5M3VZ61_9ACTN</name>